<dbReference type="EMBL" id="BMJO01000004">
    <property type="protein sequence ID" value="GGE60347.1"/>
    <property type="molecule type" value="Genomic_DNA"/>
</dbReference>
<dbReference type="InterPro" id="IPR013728">
    <property type="entry name" value="BT_3987-like_N"/>
</dbReference>
<gene>
    <name evidence="3" type="ORF">GCM10011413_28470</name>
</gene>
<protein>
    <recommendedName>
        <fullName evidence="2">BT-3987-like N-terminal domain-containing protein</fullName>
    </recommendedName>
</protein>
<organism evidence="3 4">
    <name type="scientific">Pedobacter psychrotolerans</name>
    <dbReference type="NCBI Taxonomy" id="1843235"/>
    <lineage>
        <taxon>Bacteria</taxon>
        <taxon>Pseudomonadati</taxon>
        <taxon>Bacteroidota</taxon>
        <taxon>Sphingobacteriia</taxon>
        <taxon>Sphingobacteriales</taxon>
        <taxon>Sphingobacteriaceae</taxon>
        <taxon>Pedobacter</taxon>
    </lineage>
</organism>
<comment type="caution">
    <text evidence="3">The sequence shown here is derived from an EMBL/GenBank/DDBJ whole genome shotgun (WGS) entry which is preliminary data.</text>
</comment>
<evidence type="ECO:0000259" key="2">
    <source>
        <dbReference type="Pfam" id="PF08522"/>
    </source>
</evidence>
<dbReference type="Proteomes" id="UP000622648">
    <property type="component" value="Unassembled WGS sequence"/>
</dbReference>
<feature type="signal peptide" evidence="1">
    <location>
        <begin position="1"/>
        <end position="31"/>
    </location>
</feature>
<sequence length="305" mass="32469">MLSKSSKMMKNKNIFSGLIAMLCMLSLSSCLKNKNEQPDFSATTPVVEIPVGSPVGDGSVNSLTTSLIQQDTPSEYMFYINYAAANTKSTDITVTLSVDPAILATYNAAHASDPALTIVPASAFTMPVTITIPANQRRVQVPVKFISNVLDPAIGYGLPVTIKDASGEVISKNFGSVVIKVAVRNRYDGKYSFKGYVFREGDPVLSGNFKGLTKDLPSNGAAAVDFGQVWSNGTGVGGIDGLTINVNPTTNKVTMKSTANATLVNDPAYDSRYDPATKTFYISFKWGASPASRAATDTLTYVSPR</sequence>
<evidence type="ECO:0000313" key="3">
    <source>
        <dbReference type="EMBL" id="GGE60347.1"/>
    </source>
</evidence>
<feature type="chain" id="PRO_5045870425" description="BT-3987-like N-terminal domain-containing protein" evidence="1">
    <location>
        <begin position="32"/>
        <end position="305"/>
    </location>
</feature>
<name>A0ABQ1SUW0_9SPHI</name>
<dbReference type="Gene3D" id="2.60.40.1740">
    <property type="entry name" value="hypothetical protein (bacova_03559)"/>
    <property type="match status" value="1"/>
</dbReference>
<evidence type="ECO:0000313" key="4">
    <source>
        <dbReference type="Proteomes" id="UP000622648"/>
    </source>
</evidence>
<keyword evidence="1" id="KW-0732">Signal</keyword>
<dbReference type="PROSITE" id="PS51257">
    <property type="entry name" value="PROKAR_LIPOPROTEIN"/>
    <property type="match status" value="1"/>
</dbReference>
<proteinExistence type="predicted"/>
<reference evidence="4" key="1">
    <citation type="journal article" date="2019" name="Int. J. Syst. Evol. Microbiol.">
        <title>The Global Catalogue of Microorganisms (GCM) 10K type strain sequencing project: providing services to taxonomists for standard genome sequencing and annotation.</title>
        <authorList>
            <consortium name="The Broad Institute Genomics Platform"/>
            <consortium name="The Broad Institute Genome Sequencing Center for Infectious Disease"/>
            <person name="Wu L."/>
            <person name="Ma J."/>
        </authorList>
    </citation>
    <scope>NUCLEOTIDE SEQUENCE [LARGE SCALE GENOMIC DNA]</scope>
    <source>
        <strain evidence="4">CGMCC 1.15644</strain>
    </source>
</reference>
<dbReference type="Pfam" id="PF08522">
    <property type="entry name" value="BT_3987-like_N"/>
    <property type="match status" value="1"/>
</dbReference>
<keyword evidence="4" id="KW-1185">Reference proteome</keyword>
<evidence type="ECO:0000256" key="1">
    <source>
        <dbReference type="SAM" id="SignalP"/>
    </source>
</evidence>
<accession>A0ABQ1SUW0</accession>
<feature type="domain" description="BT-3987-like N-terminal" evidence="2">
    <location>
        <begin position="59"/>
        <end position="168"/>
    </location>
</feature>